<keyword evidence="1" id="KW-0812">Transmembrane</keyword>
<evidence type="ECO:0000313" key="3">
    <source>
        <dbReference type="EMBL" id="KAJ7762940.1"/>
    </source>
</evidence>
<organism evidence="3 4">
    <name type="scientific">Mycena metata</name>
    <dbReference type="NCBI Taxonomy" id="1033252"/>
    <lineage>
        <taxon>Eukaryota</taxon>
        <taxon>Fungi</taxon>
        <taxon>Dikarya</taxon>
        <taxon>Basidiomycota</taxon>
        <taxon>Agaricomycotina</taxon>
        <taxon>Agaricomycetes</taxon>
        <taxon>Agaricomycetidae</taxon>
        <taxon>Agaricales</taxon>
        <taxon>Marasmiineae</taxon>
        <taxon>Mycenaceae</taxon>
        <taxon>Mycena</taxon>
    </lineage>
</organism>
<keyword evidence="4" id="KW-1185">Reference proteome</keyword>
<feature type="transmembrane region" description="Helical" evidence="1">
    <location>
        <begin position="239"/>
        <end position="259"/>
    </location>
</feature>
<feature type="transmembrane region" description="Helical" evidence="1">
    <location>
        <begin position="20"/>
        <end position="46"/>
    </location>
</feature>
<name>A0AAD7JEE3_9AGAR</name>
<evidence type="ECO:0000313" key="4">
    <source>
        <dbReference type="Proteomes" id="UP001215598"/>
    </source>
</evidence>
<accession>A0AAD7JEE3</accession>
<feature type="transmembrane region" description="Helical" evidence="1">
    <location>
        <begin position="212"/>
        <end position="233"/>
    </location>
</feature>
<feature type="transmembrane region" description="Helical" evidence="1">
    <location>
        <begin position="96"/>
        <end position="116"/>
    </location>
</feature>
<evidence type="ECO:0000259" key="2">
    <source>
        <dbReference type="Pfam" id="PF20152"/>
    </source>
</evidence>
<dbReference type="PANTHER" id="PTHR40465:SF1">
    <property type="entry name" value="DUF6534 DOMAIN-CONTAINING PROTEIN"/>
    <property type="match status" value="1"/>
</dbReference>
<sequence>MDSQPPPSMPPALPAMGKFTIPILVGTLMNYLLIGALFVQVYLYFLAFPKDNIYHKLAVGFLVIAEVLQTVGDSRDTIRIFGSGWGNPEVLESVGWSWFSVPVMGSAVASVGQMFFACRIYVLGNNSLIPALITTITALQFGAGIWSGVLIYRAKIFSELQMRLEVPLVVWLGAMTFANLVIVAGTAYYVIKKRRPDFSRLTLTALSQILRVTVETGLLCASFALVNLVLFVTYGGNNYHLGICIWLCKVYSNSILAILNSRGHIRNSASQRSTDIVLQSGSPSAALHFAVHTTRTEDSSRTEFAGNFLAIPNRGKRLEAEMGAGAEL</sequence>
<dbReference type="EMBL" id="JARKIB010000031">
    <property type="protein sequence ID" value="KAJ7762940.1"/>
    <property type="molecule type" value="Genomic_DNA"/>
</dbReference>
<dbReference type="PANTHER" id="PTHR40465">
    <property type="entry name" value="CHROMOSOME 1, WHOLE GENOME SHOTGUN SEQUENCE"/>
    <property type="match status" value="1"/>
</dbReference>
<comment type="caution">
    <text evidence="3">The sequence shown here is derived from an EMBL/GenBank/DDBJ whole genome shotgun (WGS) entry which is preliminary data.</text>
</comment>
<feature type="transmembrane region" description="Helical" evidence="1">
    <location>
        <begin position="128"/>
        <end position="149"/>
    </location>
</feature>
<dbReference type="AlphaFoldDB" id="A0AAD7JEE3"/>
<feature type="transmembrane region" description="Helical" evidence="1">
    <location>
        <begin position="53"/>
        <end position="71"/>
    </location>
</feature>
<keyword evidence="1" id="KW-1133">Transmembrane helix</keyword>
<protein>
    <recommendedName>
        <fullName evidence="2">DUF6534 domain-containing protein</fullName>
    </recommendedName>
</protein>
<feature type="domain" description="DUF6534" evidence="2">
    <location>
        <begin position="177"/>
        <end position="263"/>
    </location>
</feature>
<feature type="transmembrane region" description="Helical" evidence="1">
    <location>
        <begin position="169"/>
        <end position="191"/>
    </location>
</feature>
<dbReference type="Proteomes" id="UP001215598">
    <property type="component" value="Unassembled WGS sequence"/>
</dbReference>
<gene>
    <name evidence="3" type="ORF">B0H16DRAFT_1528221</name>
</gene>
<keyword evidence="1" id="KW-0472">Membrane</keyword>
<dbReference type="InterPro" id="IPR045339">
    <property type="entry name" value="DUF6534"/>
</dbReference>
<proteinExistence type="predicted"/>
<dbReference type="Pfam" id="PF20152">
    <property type="entry name" value="DUF6534"/>
    <property type="match status" value="1"/>
</dbReference>
<evidence type="ECO:0000256" key="1">
    <source>
        <dbReference type="SAM" id="Phobius"/>
    </source>
</evidence>
<reference evidence="3" key="1">
    <citation type="submission" date="2023-03" db="EMBL/GenBank/DDBJ databases">
        <title>Massive genome expansion in bonnet fungi (Mycena s.s.) driven by repeated elements and novel gene families across ecological guilds.</title>
        <authorList>
            <consortium name="Lawrence Berkeley National Laboratory"/>
            <person name="Harder C.B."/>
            <person name="Miyauchi S."/>
            <person name="Viragh M."/>
            <person name="Kuo A."/>
            <person name="Thoen E."/>
            <person name="Andreopoulos B."/>
            <person name="Lu D."/>
            <person name="Skrede I."/>
            <person name="Drula E."/>
            <person name="Henrissat B."/>
            <person name="Morin E."/>
            <person name="Kohler A."/>
            <person name="Barry K."/>
            <person name="LaButti K."/>
            <person name="Morin E."/>
            <person name="Salamov A."/>
            <person name="Lipzen A."/>
            <person name="Mereny Z."/>
            <person name="Hegedus B."/>
            <person name="Baldrian P."/>
            <person name="Stursova M."/>
            <person name="Weitz H."/>
            <person name="Taylor A."/>
            <person name="Grigoriev I.V."/>
            <person name="Nagy L.G."/>
            <person name="Martin F."/>
            <person name="Kauserud H."/>
        </authorList>
    </citation>
    <scope>NUCLEOTIDE SEQUENCE</scope>
    <source>
        <strain evidence="3">CBHHK182m</strain>
    </source>
</reference>